<reference evidence="1 2" key="1">
    <citation type="submission" date="2019-02" db="EMBL/GenBank/DDBJ databases">
        <title>Complete genome sequence of Burkholderia cenocepacia phage BcepSauron.</title>
        <authorList>
            <person name="Park K."/>
            <person name="Gonzalez C."/>
            <person name="Liu M."/>
            <person name="Gill J."/>
        </authorList>
    </citation>
    <scope>NUCLEOTIDE SEQUENCE [LARGE SCALE GENOMIC DNA]</scope>
</reference>
<dbReference type="EMBL" id="MK552141">
    <property type="protein sequence ID" value="QBQ74705.1"/>
    <property type="molecule type" value="Genomic_DNA"/>
</dbReference>
<name>A0A482MM07_9CAUD</name>
<organism evidence="1 2">
    <name type="scientific">Burkholderia phage BcepSauron</name>
    <dbReference type="NCBI Taxonomy" id="2530033"/>
    <lineage>
        <taxon>Viruses</taxon>
        <taxon>Duplodnaviria</taxon>
        <taxon>Heunggongvirae</taxon>
        <taxon>Uroviricota</taxon>
        <taxon>Caudoviricetes</taxon>
        <taxon>Sarumanvirus</taxon>
        <taxon>Sarumanvirus bcepsauron</taxon>
    </lineage>
</organism>
<evidence type="ECO:0000313" key="2">
    <source>
        <dbReference type="Proteomes" id="UP000301424"/>
    </source>
</evidence>
<accession>A0A482MM07</accession>
<sequence length="273" mass="31277">MSDQVNGGLLKVGELGDERSESLKVGELGVGCRLYDFFVAFSNWLERGESQQSLEHGLGFSRYYGLCSNLNKWLLDRDHRLFGTDQHGQPRGCLWYARVDEFQRALQALFADRGLDRATPFDADELAYERAAQGHTLYVNQARLAFIRDACAGLTLTTSQIERAIDAFYIDIDKAAPLITRHTKRELFEPVYGLCQNFVFWQRAQGVERSRVRTFLNNALVREFTDAGMDSLYPFNAGRAEKYNAEENTFLNPRRRKWIRDRAAVALVRMGVK</sequence>
<protein>
    <submittedName>
        <fullName evidence="1">Uncharacterized protein</fullName>
    </submittedName>
</protein>
<dbReference type="Proteomes" id="UP000301424">
    <property type="component" value="Segment"/>
</dbReference>
<evidence type="ECO:0000313" key="1">
    <source>
        <dbReference type="EMBL" id="QBQ74705.1"/>
    </source>
</evidence>
<keyword evidence="2" id="KW-1185">Reference proteome</keyword>
<proteinExistence type="predicted"/>
<gene>
    <name evidence="1" type="ORF">BcepSauron_325</name>
</gene>